<organism evidence="2 3">
    <name type="scientific">Nocardia puris</name>
    <dbReference type="NCBI Taxonomy" id="208602"/>
    <lineage>
        <taxon>Bacteria</taxon>
        <taxon>Bacillati</taxon>
        <taxon>Actinomycetota</taxon>
        <taxon>Actinomycetes</taxon>
        <taxon>Mycobacteriales</taxon>
        <taxon>Nocardiaceae</taxon>
        <taxon>Nocardia</taxon>
    </lineage>
</organism>
<keyword evidence="1" id="KW-0812">Transmembrane</keyword>
<evidence type="ECO:0000256" key="1">
    <source>
        <dbReference type="SAM" id="Phobius"/>
    </source>
</evidence>
<evidence type="ECO:0008006" key="4">
    <source>
        <dbReference type="Google" id="ProtNLM"/>
    </source>
</evidence>
<sequence length="137" mass="14635">MTTGRGERTVRVLLVTTGVVTATPALALLDPYALEWTYGVTNPDAMTLALLQHRGMLQFVLGAALVWAAWFRPARPAAALGAVATKTVFLALILPNAAIRGDLALFSVIFDLFCVVVLTAIAVRQLYPQFAARALPA</sequence>
<accession>A0A366E3C4</accession>
<reference evidence="2 3" key="1">
    <citation type="submission" date="2018-06" db="EMBL/GenBank/DDBJ databases">
        <title>Genomic Encyclopedia of Type Strains, Phase IV (KMG-IV): sequencing the most valuable type-strain genomes for metagenomic binning, comparative biology and taxonomic classification.</title>
        <authorList>
            <person name="Goeker M."/>
        </authorList>
    </citation>
    <scope>NUCLEOTIDE SEQUENCE [LARGE SCALE GENOMIC DNA]</scope>
    <source>
        <strain evidence="2 3">DSM 44599</strain>
    </source>
</reference>
<dbReference type="STRING" id="1210090.GCA_001613185_02943"/>
<dbReference type="OrthoDB" id="5198469at2"/>
<feature type="transmembrane region" description="Helical" evidence="1">
    <location>
        <begin position="103"/>
        <end position="123"/>
    </location>
</feature>
<feature type="transmembrane region" description="Helical" evidence="1">
    <location>
        <begin position="77"/>
        <end position="97"/>
    </location>
</feature>
<evidence type="ECO:0000313" key="3">
    <source>
        <dbReference type="Proteomes" id="UP000252586"/>
    </source>
</evidence>
<evidence type="ECO:0000313" key="2">
    <source>
        <dbReference type="EMBL" id="RBO96807.1"/>
    </source>
</evidence>
<gene>
    <name evidence="2" type="ORF">DFR74_101824</name>
</gene>
<keyword evidence="3" id="KW-1185">Reference proteome</keyword>
<feature type="transmembrane region" description="Helical" evidence="1">
    <location>
        <begin position="51"/>
        <end position="70"/>
    </location>
</feature>
<keyword evidence="1" id="KW-0472">Membrane</keyword>
<dbReference type="AlphaFoldDB" id="A0A366E3C4"/>
<protein>
    <recommendedName>
        <fullName evidence="4">DoxX-like protein</fullName>
    </recommendedName>
</protein>
<proteinExistence type="predicted"/>
<keyword evidence="1" id="KW-1133">Transmembrane helix</keyword>
<dbReference type="Proteomes" id="UP000252586">
    <property type="component" value="Unassembled WGS sequence"/>
</dbReference>
<dbReference type="EMBL" id="QNRE01000001">
    <property type="protein sequence ID" value="RBO96807.1"/>
    <property type="molecule type" value="Genomic_DNA"/>
</dbReference>
<comment type="caution">
    <text evidence="2">The sequence shown here is derived from an EMBL/GenBank/DDBJ whole genome shotgun (WGS) entry which is preliminary data.</text>
</comment>
<name>A0A366E3C4_9NOCA</name>